<dbReference type="Gene3D" id="3.40.50.2300">
    <property type="match status" value="1"/>
</dbReference>
<dbReference type="Pfam" id="PF12833">
    <property type="entry name" value="HTH_18"/>
    <property type="match status" value="1"/>
</dbReference>
<keyword evidence="3" id="KW-0238">DNA-binding</keyword>
<evidence type="ECO:0000256" key="4">
    <source>
        <dbReference type="ARBA" id="ARBA00023163"/>
    </source>
</evidence>
<proteinExistence type="predicted"/>
<dbReference type="SUPFAM" id="SSF46689">
    <property type="entry name" value="Homeodomain-like"/>
    <property type="match status" value="2"/>
</dbReference>
<dbReference type="AlphaFoldDB" id="A0A7M2RH22"/>
<feature type="domain" description="HTH araC/xylS-type" evidence="7">
    <location>
        <begin position="414"/>
        <end position="513"/>
    </location>
</feature>
<evidence type="ECO:0000256" key="1">
    <source>
        <dbReference type="ARBA" id="ARBA00018672"/>
    </source>
</evidence>
<sequence length="518" mass="61293">MIKAIVVEDEFYARKSIAKIINESSLEVRVCKEMESAEDAIDFLTLNHDIQLVLSDIEMAGMDGLGLARYVYTNIPNVYVILITGHEKFEYAREAIKYSVKDYIIKPVFKSNLISPLQKVTEKIEDERKASARLKLKAQDDVYKQYITMKTLEENEDLQKQIIPEFLTRKADEFQVLIFQTECRKEIENFDAMIKSKIYSCRMTGFFSRINNEYIYILFLIDARDDQKLISLQISDFINYLYVCHSHNVTAGLSRIYQNNRDLYKAYKESIYSINQRLIDGWNKLYLFNRMPEKRNIVEKKWEFRIMDELCTGDHMSVMKDIHHTFDEIIDSGGSVQNLYEVVISLLKIISDFENRMDIETDASNGDSKLSFSRRYDLYGFNRILDLEKWIDETVTYVCKGSRKTKEMNSGIIEDILNYINRNYYRDITLRELAESKYFMNYSYLSRLFSKKTGKTFSKYLIDYRLEKSKVLLENRHLKIGQVAMEVGYNDVSHYIHTFRKNFKMTPEQYRESVSKEL</sequence>
<evidence type="ECO:0000313" key="9">
    <source>
        <dbReference type="EMBL" id="QOV18672.1"/>
    </source>
</evidence>
<dbReference type="CDD" id="cd17536">
    <property type="entry name" value="REC_YesN-like"/>
    <property type="match status" value="1"/>
</dbReference>
<dbReference type="InterPro" id="IPR001789">
    <property type="entry name" value="Sig_transdc_resp-reg_receiver"/>
</dbReference>
<dbReference type="Gene3D" id="1.10.10.60">
    <property type="entry name" value="Homeodomain-like"/>
    <property type="match status" value="2"/>
</dbReference>
<dbReference type="InterPro" id="IPR011006">
    <property type="entry name" value="CheY-like_superfamily"/>
</dbReference>
<keyword evidence="2" id="KW-0805">Transcription regulation</keyword>
<organism evidence="9 10">
    <name type="scientific">Blautia liquoris</name>
    <dbReference type="NCBI Taxonomy" id="2779518"/>
    <lineage>
        <taxon>Bacteria</taxon>
        <taxon>Bacillati</taxon>
        <taxon>Bacillota</taxon>
        <taxon>Clostridia</taxon>
        <taxon>Lachnospirales</taxon>
        <taxon>Lachnospiraceae</taxon>
        <taxon>Blautia</taxon>
    </lineage>
</organism>
<dbReference type="PANTHER" id="PTHR43280">
    <property type="entry name" value="ARAC-FAMILY TRANSCRIPTIONAL REGULATOR"/>
    <property type="match status" value="1"/>
</dbReference>
<dbReference type="InterPro" id="IPR009057">
    <property type="entry name" value="Homeodomain-like_sf"/>
</dbReference>
<dbReference type="InterPro" id="IPR020449">
    <property type="entry name" value="Tscrpt_reg_AraC-type_HTH"/>
</dbReference>
<name>A0A7M2RH22_9FIRM</name>
<evidence type="ECO:0000256" key="6">
    <source>
        <dbReference type="PROSITE-ProRule" id="PRU00169"/>
    </source>
</evidence>
<dbReference type="PROSITE" id="PS00041">
    <property type="entry name" value="HTH_ARAC_FAMILY_1"/>
    <property type="match status" value="1"/>
</dbReference>
<dbReference type="PRINTS" id="PR00032">
    <property type="entry name" value="HTHARAC"/>
</dbReference>
<dbReference type="PROSITE" id="PS01124">
    <property type="entry name" value="HTH_ARAC_FAMILY_2"/>
    <property type="match status" value="1"/>
</dbReference>
<dbReference type="SMART" id="SM00342">
    <property type="entry name" value="HTH_ARAC"/>
    <property type="match status" value="1"/>
</dbReference>
<dbReference type="SMART" id="SM00448">
    <property type="entry name" value="REC"/>
    <property type="match status" value="1"/>
</dbReference>
<dbReference type="PROSITE" id="PS50110">
    <property type="entry name" value="RESPONSE_REGULATORY"/>
    <property type="match status" value="1"/>
</dbReference>
<feature type="modified residue" description="4-aspartylphosphate" evidence="6">
    <location>
        <position position="56"/>
    </location>
</feature>
<evidence type="ECO:0000259" key="7">
    <source>
        <dbReference type="PROSITE" id="PS01124"/>
    </source>
</evidence>
<dbReference type="KEGG" id="bliq:INP51_11735"/>
<evidence type="ECO:0000259" key="8">
    <source>
        <dbReference type="PROSITE" id="PS50110"/>
    </source>
</evidence>
<evidence type="ECO:0000256" key="5">
    <source>
        <dbReference type="ARBA" id="ARBA00024867"/>
    </source>
</evidence>
<dbReference type="RefSeq" id="WP_193735034.1">
    <property type="nucleotide sequence ID" value="NZ_CP063304.1"/>
</dbReference>
<evidence type="ECO:0000256" key="2">
    <source>
        <dbReference type="ARBA" id="ARBA00023015"/>
    </source>
</evidence>
<dbReference type="Pfam" id="PF00072">
    <property type="entry name" value="Response_reg"/>
    <property type="match status" value="1"/>
</dbReference>
<keyword evidence="6" id="KW-0597">Phosphoprotein</keyword>
<dbReference type="EMBL" id="CP063304">
    <property type="protein sequence ID" value="QOV18672.1"/>
    <property type="molecule type" value="Genomic_DNA"/>
</dbReference>
<keyword evidence="10" id="KW-1185">Reference proteome</keyword>
<evidence type="ECO:0000313" key="10">
    <source>
        <dbReference type="Proteomes" id="UP000593601"/>
    </source>
</evidence>
<comment type="function">
    <text evidence="5">May play the central regulatory role in sporulation. It may be an element of the effector pathway responsible for the activation of sporulation genes in response to nutritional stress. Spo0A may act in concert with spo0H (a sigma factor) to control the expression of some genes that are critical to the sporulation process.</text>
</comment>
<gene>
    <name evidence="9" type="ORF">INP51_11735</name>
</gene>
<dbReference type="InterPro" id="IPR018062">
    <property type="entry name" value="HTH_AraC-typ_CS"/>
</dbReference>
<accession>A0A7M2RH22</accession>
<dbReference type="InterPro" id="IPR018060">
    <property type="entry name" value="HTH_AraC"/>
</dbReference>
<keyword evidence="4" id="KW-0804">Transcription</keyword>
<dbReference type="GO" id="GO:0000160">
    <property type="term" value="P:phosphorelay signal transduction system"/>
    <property type="evidence" value="ECO:0007669"/>
    <property type="project" value="InterPro"/>
</dbReference>
<dbReference type="GO" id="GO:0043565">
    <property type="term" value="F:sequence-specific DNA binding"/>
    <property type="evidence" value="ECO:0007669"/>
    <property type="project" value="InterPro"/>
</dbReference>
<protein>
    <recommendedName>
        <fullName evidence="1">Stage 0 sporulation protein A homolog</fullName>
    </recommendedName>
</protein>
<dbReference type="GO" id="GO:0003700">
    <property type="term" value="F:DNA-binding transcription factor activity"/>
    <property type="evidence" value="ECO:0007669"/>
    <property type="project" value="InterPro"/>
</dbReference>
<dbReference type="SUPFAM" id="SSF52172">
    <property type="entry name" value="CheY-like"/>
    <property type="match status" value="1"/>
</dbReference>
<feature type="domain" description="Response regulatory" evidence="8">
    <location>
        <begin position="3"/>
        <end position="121"/>
    </location>
</feature>
<dbReference type="Proteomes" id="UP000593601">
    <property type="component" value="Chromosome"/>
</dbReference>
<dbReference type="PANTHER" id="PTHR43280:SF2">
    <property type="entry name" value="HTH-TYPE TRANSCRIPTIONAL REGULATOR EXSA"/>
    <property type="match status" value="1"/>
</dbReference>
<reference evidence="9 10" key="1">
    <citation type="submission" date="2020-10" db="EMBL/GenBank/DDBJ databases">
        <title>Blautia liquoris sp.nov., isolated from the mud in a fermentation cellar used for the production of Chinese strong-flavoured liquor.</title>
        <authorList>
            <person name="Lu L."/>
        </authorList>
    </citation>
    <scope>NUCLEOTIDE SEQUENCE [LARGE SCALE GENOMIC DNA]</scope>
    <source>
        <strain evidence="9 10">LZLJ-3</strain>
    </source>
</reference>
<evidence type="ECO:0000256" key="3">
    <source>
        <dbReference type="ARBA" id="ARBA00023125"/>
    </source>
</evidence>